<dbReference type="AlphaFoldDB" id="A0AAN2BM11"/>
<sequence>MSDTKPQCPNCQQNVLQSLSTRCMYCGSELPKNLHPSDAQKQAILSRHEESNRAHDLAMEARANKDKKKKKQKPPIEPPFNIQ</sequence>
<dbReference type="RefSeq" id="WP_236984969.1">
    <property type="nucleotide sequence ID" value="NZ_AP023086.1"/>
</dbReference>
<evidence type="ECO:0000256" key="1">
    <source>
        <dbReference type="SAM" id="MobiDB-lite"/>
    </source>
</evidence>
<proteinExistence type="predicted"/>
<gene>
    <name evidence="2" type="ORF">MARGE09_P3910</name>
</gene>
<feature type="compositionally biased region" description="Basic and acidic residues" evidence="1">
    <location>
        <begin position="46"/>
        <end position="64"/>
    </location>
</feature>
<feature type="region of interest" description="Disordered" evidence="1">
    <location>
        <begin position="46"/>
        <end position="83"/>
    </location>
</feature>
<accession>A0AAN2BM11</accession>
<organism evidence="2 3">
    <name type="scientific">Marinagarivorans cellulosilyticus</name>
    <dbReference type="NCBI Taxonomy" id="2721545"/>
    <lineage>
        <taxon>Bacteria</taxon>
        <taxon>Pseudomonadati</taxon>
        <taxon>Pseudomonadota</taxon>
        <taxon>Gammaproteobacteria</taxon>
        <taxon>Cellvibrionales</taxon>
        <taxon>Cellvibrionaceae</taxon>
        <taxon>Marinagarivorans</taxon>
    </lineage>
</organism>
<dbReference type="EMBL" id="AP023086">
    <property type="protein sequence ID" value="BCD99708.1"/>
    <property type="molecule type" value="Genomic_DNA"/>
</dbReference>
<reference evidence="2 3" key="1">
    <citation type="journal article" date="2022" name="IScience">
        <title>An ultrasensitive nanofiber-based assay for enzymatic hydrolysis and deep-sea microbial degradation of cellulose.</title>
        <authorList>
            <person name="Tsudome M."/>
            <person name="Tachioka M."/>
            <person name="Miyazaki M."/>
            <person name="Uchimura K."/>
            <person name="Tsuda M."/>
            <person name="Takaki Y."/>
            <person name="Deguchi S."/>
        </authorList>
    </citation>
    <scope>NUCLEOTIDE SEQUENCE [LARGE SCALE GENOMIC DNA]</scope>
    <source>
        <strain evidence="2 3">GE09</strain>
    </source>
</reference>
<evidence type="ECO:0000313" key="3">
    <source>
        <dbReference type="Proteomes" id="UP001320119"/>
    </source>
</evidence>
<dbReference type="KEGG" id="marq:MARGE09_P3910"/>
<protein>
    <submittedName>
        <fullName evidence="2">Uncharacterized protein</fullName>
    </submittedName>
</protein>
<evidence type="ECO:0000313" key="2">
    <source>
        <dbReference type="EMBL" id="BCD99708.1"/>
    </source>
</evidence>
<name>A0AAN2BM11_9GAMM</name>
<keyword evidence="3" id="KW-1185">Reference proteome</keyword>
<dbReference type="Proteomes" id="UP001320119">
    <property type="component" value="Chromosome"/>
</dbReference>